<name>A0A0E0LE07_ORYPU</name>
<organism evidence="2">
    <name type="scientific">Oryza punctata</name>
    <name type="common">Red rice</name>
    <dbReference type="NCBI Taxonomy" id="4537"/>
    <lineage>
        <taxon>Eukaryota</taxon>
        <taxon>Viridiplantae</taxon>
        <taxon>Streptophyta</taxon>
        <taxon>Embryophyta</taxon>
        <taxon>Tracheophyta</taxon>
        <taxon>Spermatophyta</taxon>
        <taxon>Magnoliopsida</taxon>
        <taxon>Liliopsida</taxon>
        <taxon>Poales</taxon>
        <taxon>Poaceae</taxon>
        <taxon>BOP clade</taxon>
        <taxon>Oryzoideae</taxon>
        <taxon>Oryzeae</taxon>
        <taxon>Oryzinae</taxon>
        <taxon>Oryza</taxon>
    </lineage>
</organism>
<accession>A0A0E0LE07</accession>
<dbReference type="HOGENOM" id="CLU_2889766_0_0_1"/>
<proteinExistence type="predicted"/>
<evidence type="ECO:0000256" key="1">
    <source>
        <dbReference type="SAM" id="MobiDB-lite"/>
    </source>
</evidence>
<protein>
    <submittedName>
        <fullName evidence="2">Uncharacterized protein</fullName>
    </submittedName>
</protein>
<reference evidence="2" key="2">
    <citation type="submission" date="2018-05" db="EMBL/GenBank/DDBJ databases">
        <title>OpunRS2 (Oryza punctata Reference Sequence Version 2).</title>
        <authorList>
            <person name="Zhang J."/>
            <person name="Kudrna D."/>
            <person name="Lee S."/>
            <person name="Talag J."/>
            <person name="Welchert J."/>
            <person name="Wing R.A."/>
        </authorList>
    </citation>
    <scope>NUCLEOTIDE SEQUENCE [LARGE SCALE GENOMIC DNA]</scope>
</reference>
<dbReference type="Proteomes" id="UP000026962">
    <property type="component" value="Chromosome 6"/>
</dbReference>
<dbReference type="EnsemblPlants" id="OPUNC06G20540.1">
    <property type="protein sequence ID" value="OPUNC06G20540.1"/>
    <property type="gene ID" value="OPUNC06G20540"/>
</dbReference>
<evidence type="ECO:0000313" key="2">
    <source>
        <dbReference type="EnsemblPlants" id="OPUNC06G20540.1"/>
    </source>
</evidence>
<dbReference type="Gramene" id="OPUNC06G20540.1">
    <property type="protein sequence ID" value="OPUNC06G20540.1"/>
    <property type="gene ID" value="OPUNC06G20540"/>
</dbReference>
<dbReference type="AlphaFoldDB" id="A0A0E0LE07"/>
<reference evidence="2" key="1">
    <citation type="submission" date="2015-04" db="UniProtKB">
        <authorList>
            <consortium name="EnsemblPlants"/>
        </authorList>
    </citation>
    <scope>IDENTIFICATION</scope>
</reference>
<feature type="region of interest" description="Disordered" evidence="1">
    <location>
        <begin position="1"/>
        <end position="63"/>
    </location>
</feature>
<sequence>MQQKQQYNGTAARGMEIRGQGHHGPQGSEGAPNGCQMFSPQFLATYHGTPSVKPRQTPCPPNP</sequence>
<keyword evidence="3" id="KW-1185">Reference proteome</keyword>
<evidence type="ECO:0000313" key="3">
    <source>
        <dbReference type="Proteomes" id="UP000026962"/>
    </source>
</evidence>